<dbReference type="GO" id="GO:0005506">
    <property type="term" value="F:iron ion binding"/>
    <property type="evidence" value="ECO:0007669"/>
    <property type="project" value="InterPro"/>
</dbReference>
<name>A0A2G5TST7_9PELO</name>
<comment type="similarity">
    <text evidence="1">Belongs to the cytochrome P450 family.</text>
</comment>
<dbReference type="Gene3D" id="1.10.630.10">
    <property type="entry name" value="Cytochrome P450"/>
    <property type="match status" value="1"/>
</dbReference>
<evidence type="ECO:0000256" key="2">
    <source>
        <dbReference type="ARBA" id="ARBA00022723"/>
    </source>
</evidence>
<feature type="region of interest" description="Disordered" evidence="5">
    <location>
        <begin position="144"/>
        <end position="164"/>
    </location>
</feature>
<dbReference type="SUPFAM" id="SSF48264">
    <property type="entry name" value="Cytochrome P450"/>
    <property type="match status" value="1"/>
</dbReference>
<dbReference type="InterPro" id="IPR050182">
    <property type="entry name" value="Cytochrome_P450_fam2"/>
</dbReference>
<dbReference type="InterPro" id="IPR001128">
    <property type="entry name" value="Cyt_P450"/>
</dbReference>
<dbReference type="PANTHER" id="PTHR24300">
    <property type="entry name" value="CYTOCHROME P450 508A4-RELATED"/>
    <property type="match status" value="1"/>
</dbReference>
<keyword evidence="2" id="KW-0479">Metal-binding</keyword>
<accession>A0A2G5TST7</accession>
<evidence type="ECO:0000256" key="1">
    <source>
        <dbReference type="ARBA" id="ARBA00010617"/>
    </source>
</evidence>
<evidence type="ECO:0000256" key="5">
    <source>
        <dbReference type="SAM" id="MobiDB-lite"/>
    </source>
</evidence>
<reference evidence="8" key="1">
    <citation type="submission" date="2017-10" db="EMBL/GenBank/DDBJ databases">
        <title>Rapid genome shrinkage in a self-fertile nematode reveals novel sperm competition proteins.</title>
        <authorList>
            <person name="Yin D."/>
            <person name="Schwarz E.M."/>
            <person name="Thomas C.G."/>
            <person name="Felde R.L."/>
            <person name="Korf I.F."/>
            <person name="Cutter A.D."/>
            <person name="Schartner C.M."/>
            <person name="Ralston E.J."/>
            <person name="Meyer B.J."/>
            <person name="Haag E.S."/>
        </authorList>
    </citation>
    <scope>NUCLEOTIDE SEQUENCE [LARGE SCALE GENOMIC DNA]</scope>
    <source>
        <strain evidence="8">JU1422</strain>
    </source>
</reference>
<sequence>MILLSLFGVFLILWIISKNQKRSKLPPGPTPLPLIGNIHQLIYLIWKLNGIVPTLDFYRKKYGNAYTIWLGPLPTVNITDYEMAHEIFVKNGKKCVDRQDRSPGFGDNRNPSSSPLATRQVKEAALTEKPKEKTTIINFPIGCSSAGDKEGERMEFSEPGGKIL</sequence>
<feature type="region of interest" description="Disordered" evidence="5">
    <location>
        <begin position="99"/>
        <end position="119"/>
    </location>
</feature>
<dbReference type="GO" id="GO:0020037">
    <property type="term" value="F:heme binding"/>
    <property type="evidence" value="ECO:0007669"/>
    <property type="project" value="InterPro"/>
</dbReference>
<feature type="signal peptide" evidence="6">
    <location>
        <begin position="1"/>
        <end position="21"/>
    </location>
</feature>
<comment type="caution">
    <text evidence="7">The sequence shown here is derived from an EMBL/GenBank/DDBJ whole genome shotgun (WGS) entry which is preliminary data.</text>
</comment>
<gene>
    <name evidence="7" type="primary">Cnig_chr_V.g21425</name>
    <name evidence="7" type="ORF">B9Z55_021425</name>
</gene>
<dbReference type="GO" id="GO:0005737">
    <property type="term" value="C:cytoplasm"/>
    <property type="evidence" value="ECO:0007669"/>
    <property type="project" value="TreeGrafter"/>
</dbReference>
<proteinExistence type="inferred from homology"/>
<dbReference type="Pfam" id="PF00067">
    <property type="entry name" value="p450"/>
    <property type="match status" value="1"/>
</dbReference>
<dbReference type="GO" id="GO:0006082">
    <property type="term" value="P:organic acid metabolic process"/>
    <property type="evidence" value="ECO:0007669"/>
    <property type="project" value="TreeGrafter"/>
</dbReference>
<evidence type="ECO:0000256" key="4">
    <source>
        <dbReference type="ARBA" id="ARBA00023033"/>
    </source>
</evidence>
<dbReference type="Proteomes" id="UP000230233">
    <property type="component" value="Chromosome V"/>
</dbReference>
<evidence type="ECO:0008006" key="9">
    <source>
        <dbReference type="Google" id="ProtNLM"/>
    </source>
</evidence>
<keyword evidence="8" id="KW-1185">Reference proteome</keyword>
<protein>
    <recommendedName>
        <fullName evidence="9">Cytochrome P450</fullName>
    </recommendedName>
</protein>
<evidence type="ECO:0000313" key="8">
    <source>
        <dbReference type="Proteomes" id="UP000230233"/>
    </source>
</evidence>
<feature type="chain" id="PRO_5013794727" description="Cytochrome P450" evidence="6">
    <location>
        <begin position="22"/>
        <end position="164"/>
    </location>
</feature>
<evidence type="ECO:0000313" key="7">
    <source>
        <dbReference type="EMBL" id="PIC30046.1"/>
    </source>
</evidence>
<dbReference type="GO" id="GO:0016712">
    <property type="term" value="F:oxidoreductase activity, acting on paired donors, with incorporation or reduction of molecular oxygen, reduced flavin or flavoprotein as one donor, and incorporation of one atom of oxygen"/>
    <property type="evidence" value="ECO:0007669"/>
    <property type="project" value="TreeGrafter"/>
</dbReference>
<evidence type="ECO:0000256" key="3">
    <source>
        <dbReference type="ARBA" id="ARBA00023004"/>
    </source>
</evidence>
<dbReference type="InterPro" id="IPR036396">
    <property type="entry name" value="Cyt_P450_sf"/>
</dbReference>
<keyword evidence="3" id="KW-0408">Iron</keyword>
<evidence type="ECO:0000256" key="6">
    <source>
        <dbReference type="SAM" id="SignalP"/>
    </source>
</evidence>
<keyword evidence="6" id="KW-0732">Signal</keyword>
<dbReference type="PANTHER" id="PTHR24300:SF105">
    <property type="entry name" value="CYTOCHROME P450 FAMILY"/>
    <property type="match status" value="1"/>
</dbReference>
<dbReference type="EMBL" id="PDUG01000005">
    <property type="protein sequence ID" value="PIC30046.1"/>
    <property type="molecule type" value="Genomic_DNA"/>
</dbReference>
<dbReference type="OrthoDB" id="5857440at2759"/>
<feature type="compositionally biased region" description="Basic and acidic residues" evidence="5">
    <location>
        <begin position="147"/>
        <end position="156"/>
    </location>
</feature>
<keyword evidence="4" id="KW-0503">Monooxygenase</keyword>
<keyword evidence="4" id="KW-0560">Oxidoreductase</keyword>
<dbReference type="AlphaFoldDB" id="A0A2G5TST7"/>
<organism evidence="7 8">
    <name type="scientific">Caenorhabditis nigoni</name>
    <dbReference type="NCBI Taxonomy" id="1611254"/>
    <lineage>
        <taxon>Eukaryota</taxon>
        <taxon>Metazoa</taxon>
        <taxon>Ecdysozoa</taxon>
        <taxon>Nematoda</taxon>
        <taxon>Chromadorea</taxon>
        <taxon>Rhabditida</taxon>
        <taxon>Rhabditina</taxon>
        <taxon>Rhabditomorpha</taxon>
        <taxon>Rhabditoidea</taxon>
        <taxon>Rhabditidae</taxon>
        <taxon>Peloderinae</taxon>
        <taxon>Caenorhabditis</taxon>
    </lineage>
</organism>
<dbReference type="GO" id="GO:0006805">
    <property type="term" value="P:xenobiotic metabolic process"/>
    <property type="evidence" value="ECO:0007669"/>
    <property type="project" value="TreeGrafter"/>
</dbReference>